<feature type="compositionally biased region" description="Basic residues" evidence="1">
    <location>
        <begin position="78"/>
        <end position="95"/>
    </location>
</feature>
<keyword evidence="3" id="KW-1185">Reference proteome</keyword>
<feature type="compositionally biased region" description="Basic and acidic residues" evidence="1">
    <location>
        <begin position="53"/>
        <end position="67"/>
    </location>
</feature>
<organism evidence="2 3">
    <name type="scientific">Gigaspora margarita</name>
    <dbReference type="NCBI Taxonomy" id="4874"/>
    <lineage>
        <taxon>Eukaryota</taxon>
        <taxon>Fungi</taxon>
        <taxon>Fungi incertae sedis</taxon>
        <taxon>Mucoromycota</taxon>
        <taxon>Glomeromycotina</taxon>
        <taxon>Glomeromycetes</taxon>
        <taxon>Diversisporales</taxon>
        <taxon>Gigasporaceae</taxon>
        <taxon>Gigaspora</taxon>
    </lineage>
</organism>
<feature type="region of interest" description="Disordered" evidence="1">
    <location>
        <begin position="1"/>
        <end position="99"/>
    </location>
</feature>
<feature type="compositionally biased region" description="Basic and acidic residues" evidence="1">
    <location>
        <begin position="1"/>
        <end position="12"/>
    </location>
</feature>
<dbReference type="Proteomes" id="UP000789901">
    <property type="component" value="Unassembled WGS sequence"/>
</dbReference>
<name>A0ABN7XDZ7_GIGMA</name>
<evidence type="ECO:0000256" key="1">
    <source>
        <dbReference type="SAM" id="MobiDB-lite"/>
    </source>
</evidence>
<gene>
    <name evidence="2" type="ORF">GMARGA_LOCUS41045</name>
</gene>
<protein>
    <submittedName>
        <fullName evidence="2">10728_t:CDS:1</fullName>
    </submittedName>
</protein>
<accession>A0ABN7XDZ7</accession>
<feature type="compositionally biased region" description="Polar residues" evidence="1">
    <location>
        <begin position="27"/>
        <end position="36"/>
    </location>
</feature>
<feature type="non-terminal residue" evidence="2">
    <location>
        <position position="1"/>
    </location>
</feature>
<reference evidence="2 3" key="1">
    <citation type="submission" date="2021-06" db="EMBL/GenBank/DDBJ databases">
        <authorList>
            <person name="Kallberg Y."/>
            <person name="Tangrot J."/>
            <person name="Rosling A."/>
        </authorList>
    </citation>
    <scope>NUCLEOTIDE SEQUENCE [LARGE SCALE GENOMIC DNA]</scope>
    <source>
        <strain evidence="2 3">120-4 pot B 10/14</strain>
    </source>
</reference>
<dbReference type="EMBL" id="CAJVQB010109487">
    <property type="protein sequence ID" value="CAG8852061.1"/>
    <property type="molecule type" value="Genomic_DNA"/>
</dbReference>
<evidence type="ECO:0000313" key="3">
    <source>
        <dbReference type="Proteomes" id="UP000789901"/>
    </source>
</evidence>
<feature type="compositionally biased region" description="Basic residues" evidence="1">
    <location>
        <begin position="40"/>
        <end position="51"/>
    </location>
</feature>
<proteinExistence type="predicted"/>
<sequence length="146" mass="16996">SKIQKESQERTPKTSKIQTTKKESPKTTRSTKYSEINTKKSSKNLPKHARSTKYSERNTKKLLENPSKKMPKNAKSTKNPKRTTKKSAKKLSKKKNLTETEYLLNNAGSTRKNLQKVFRKASKGHQRMLEVPKKLQKLLEEHFKRN</sequence>
<evidence type="ECO:0000313" key="2">
    <source>
        <dbReference type="EMBL" id="CAG8852061.1"/>
    </source>
</evidence>
<comment type="caution">
    <text evidence="2">The sequence shown here is derived from an EMBL/GenBank/DDBJ whole genome shotgun (WGS) entry which is preliminary data.</text>
</comment>